<evidence type="ECO:0000259" key="2">
    <source>
        <dbReference type="Pfam" id="PF13273"/>
    </source>
</evidence>
<evidence type="ECO:0000256" key="1">
    <source>
        <dbReference type="SAM" id="Phobius"/>
    </source>
</evidence>
<sequence>MVKRTGEVVMGVIGIILSALFSIIGIVLNMGMSNPEVMSQLEEGMESDPNIQNAEMTAGDLSSIINAAESTGSYLVILGIIASILGIIAVLTIVKNKKPVLSGIMFIIAALVIGLGTIGFGFVPGLLFLIAGIMALVRKPKKTDPVY</sequence>
<dbReference type="OrthoDB" id="2357232at2"/>
<name>A0A366F003_9BACI</name>
<dbReference type="Pfam" id="PF13273">
    <property type="entry name" value="DUF4064"/>
    <property type="match status" value="1"/>
</dbReference>
<dbReference type="RefSeq" id="WP_113967839.1">
    <property type="nucleotide sequence ID" value="NZ_QNRJ01000001.1"/>
</dbReference>
<evidence type="ECO:0000313" key="4">
    <source>
        <dbReference type="Proteomes" id="UP000252118"/>
    </source>
</evidence>
<dbReference type="Proteomes" id="UP000252118">
    <property type="component" value="Unassembled WGS sequence"/>
</dbReference>
<keyword evidence="1" id="KW-0472">Membrane</keyword>
<comment type="caution">
    <text evidence="3">The sequence shown here is derived from an EMBL/GenBank/DDBJ whole genome shotgun (WGS) entry which is preliminary data.</text>
</comment>
<accession>A0A366F003</accession>
<protein>
    <submittedName>
        <fullName evidence="3">Uncharacterized protein DUF4064</fullName>
    </submittedName>
</protein>
<dbReference type="InterPro" id="IPR025273">
    <property type="entry name" value="DUF4064"/>
</dbReference>
<feature type="domain" description="DUF4064" evidence="2">
    <location>
        <begin position="3"/>
        <end position="112"/>
    </location>
</feature>
<feature type="transmembrane region" description="Helical" evidence="1">
    <location>
        <begin position="74"/>
        <end position="94"/>
    </location>
</feature>
<dbReference type="AlphaFoldDB" id="A0A366F003"/>
<keyword evidence="1" id="KW-1133">Transmembrane helix</keyword>
<gene>
    <name evidence="3" type="ORF">DET59_101326</name>
</gene>
<keyword evidence="1" id="KW-0812">Transmembrane</keyword>
<reference evidence="3 4" key="1">
    <citation type="submission" date="2018-06" db="EMBL/GenBank/DDBJ databases">
        <title>Freshwater and sediment microbial communities from various areas in North America, analyzing microbe dynamics in response to fracking.</title>
        <authorList>
            <person name="Lamendella R."/>
        </authorList>
    </citation>
    <scope>NUCLEOTIDE SEQUENCE [LARGE SCALE GENOMIC DNA]</scope>
    <source>
        <strain evidence="3 4">97B</strain>
    </source>
</reference>
<dbReference type="EMBL" id="QNRJ01000001">
    <property type="protein sequence ID" value="RBP07957.1"/>
    <property type="molecule type" value="Genomic_DNA"/>
</dbReference>
<feature type="transmembrane region" description="Helical" evidence="1">
    <location>
        <begin position="12"/>
        <end position="32"/>
    </location>
</feature>
<organism evidence="3 4">
    <name type="scientific">Rossellomorea aquimaris</name>
    <dbReference type="NCBI Taxonomy" id="189382"/>
    <lineage>
        <taxon>Bacteria</taxon>
        <taxon>Bacillati</taxon>
        <taxon>Bacillota</taxon>
        <taxon>Bacilli</taxon>
        <taxon>Bacillales</taxon>
        <taxon>Bacillaceae</taxon>
        <taxon>Rossellomorea</taxon>
    </lineage>
</organism>
<evidence type="ECO:0000313" key="3">
    <source>
        <dbReference type="EMBL" id="RBP07957.1"/>
    </source>
</evidence>
<feature type="transmembrane region" description="Helical" evidence="1">
    <location>
        <begin position="106"/>
        <end position="137"/>
    </location>
</feature>
<proteinExistence type="predicted"/>